<dbReference type="EMBL" id="CP098502">
    <property type="protein sequence ID" value="UTI66753.1"/>
    <property type="molecule type" value="Genomic_DNA"/>
</dbReference>
<evidence type="ECO:0000313" key="3">
    <source>
        <dbReference type="EMBL" id="UTI66753.1"/>
    </source>
</evidence>
<organism evidence="3 4">
    <name type="scientific">Paraconexibacter antarcticus</name>
    <dbReference type="NCBI Taxonomy" id="2949664"/>
    <lineage>
        <taxon>Bacteria</taxon>
        <taxon>Bacillati</taxon>
        <taxon>Actinomycetota</taxon>
        <taxon>Thermoleophilia</taxon>
        <taxon>Solirubrobacterales</taxon>
        <taxon>Paraconexibacteraceae</taxon>
        <taxon>Paraconexibacter</taxon>
    </lineage>
</organism>
<proteinExistence type="predicted"/>
<accession>A0ABY5DXK0</accession>
<reference evidence="3 4" key="1">
    <citation type="submission" date="2022-06" db="EMBL/GenBank/DDBJ databases">
        <title>Paraconexibacter antarcticus.</title>
        <authorList>
            <person name="Kim C.S."/>
        </authorList>
    </citation>
    <scope>NUCLEOTIDE SEQUENCE [LARGE SCALE GENOMIC DNA]</scope>
    <source>
        <strain evidence="3 4">02-257</strain>
    </source>
</reference>
<gene>
    <name evidence="3" type="ORF">NBH00_11210</name>
</gene>
<feature type="region of interest" description="Disordered" evidence="1">
    <location>
        <begin position="1"/>
        <end position="24"/>
    </location>
</feature>
<keyword evidence="2" id="KW-1133">Transmembrane helix</keyword>
<protein>
    <submittedName>
        <fullName evidence="3">ABC transporter permease</fullName>
    </submittedName>
</protein>
<sequence length="286" mass="29796">MSDVTVRSGSRKPRPPRPVVPVSGAARGWGGSGFFTQLGGMGQLAGQAISRGLRPPFSYGGEFAAQVSFIVRICWMPLIVTSFALSFGPAGVQASGFLGLLGALDRLGTLYVLIVLRVFAPLVTAIVLAGVAGTAICADLGAREVREETDALRVLGVDPIKSLVVPRLFALMLLSVVFDIWALLAGMAGATLVVIQHHQPLAPFFSTFISNATPLELGASFAKSAIYGAVIAVVCCYKGIKASGGAEGVGRAVNQSVVIAFLLIGAIDYVFSQLLLATHPVLSEVR</sequence>
<evidence type="ECO:0000313" key="4">
    <source>
        <dbReference type="Proteomes" id="UP001056035"/>
    </source>
</evidence>
<feature type="transmembrane region" description="Helical" evidence="2">
    <location>
        <begin position="257"/>
        <end position="276"/>
    </location>
</feature>
<dbReference type="RefSeq" id="WP_254573419.1">
    <property type="nucleotide sequence ID" value="NZ_CP098502.1"/>
</dbReference>
<dbReference type="PANTHER" id="PTHR30188">
    <property type="entry name" value="ABC TRANSPORTER PERMEASE PROTEIN-RELATED"/>
    <property type="match status" value="1"/>
</dbReference>
<dbReference type="PANTHER" id="PTHR30188:SF4">
    <property type="entry name" value="PROTEIN TRIGALACTOSYLDIACYLGLYCEROL 1, CHLOROPLASTIC"/>
    <property type="match status" value="1"/>
</dbReference>
<evidence type="ECO:0000256" key="2">
    <source>
        <dbReference type="SAM" id="Phobius"/>
    </source>
</evidence>
<dbReference type="Pfam" id="PF02405">
    <property type="entry name" value="MlaE"/>
    <property type="match status" value="1"/>
</dbReference>
<name>A0ABY5DXK0_9ACTN</name>
<dbReference type="InterPro" id="IPR030802">
    <property type="entry name" value="Permease_MalE"/>
</dbReference>
<keyword evidence="2" id="KW-0812">Transmembrane</keyword>
<feature type="transmembrane region" description="Helical" evidence="2">
    <location>
        <begin position="110"/>
        <end position="138"/>
    </location>
</feature>
<keyword evidence="2" id="KW-0472">Membrane</keyword>
<dbReference type="Proteomes" id="UP001056035">
    <property type="component" value="Chromosome"/>
</dbReference>
<feature type="transmembrane region" description="Helical" evidence="2">
    <location>
        <begin position="168"/>
        <end position="195"/>
    </location>
</feature>
<feature type="transmembrane region" description="Helical" evidence="2">
    <location>
        <begin position="215"/>
        <end position="237"/>
    </location>
</feature>
<evidence type="ECO:0000256" key="1">
    <source>
        <dbReference type="SAM" id="MobiDB-lite"/>
    </source>
</evidence>
<keyword evidence="4" id="KW-1185">Reference proteome</keyword>
<feature type="transmembrane region" description="Helical" evidence="2">
    <location>
        <begin position="69"/>
        <end position="90"/>
    </location>
</feature>